<dbReference type="EMBL" id="JAYMYS010000004">
    <property type="protein sequence ID" value="KAK7394772.1"/>
    <property type="molecule type" value="Genomic_DNA"/>
</dbReference>
<keyword evidence="3 6" id="KW-0713">Self-incompatibility</keyword>
<dbReference type="GO" id="GO:0060320">
    <property type="term" value="P:rejection of self pollen"/>
    <property type="evidence" value="ECO:0007669"/>
    <property type="project" value="UniProtKB-KW"/>
</dbReference>
<comment type="similarity">
    <text evidence="2 6">Belongs to the plant self-incompatibility (S1) protein family.</text>
</comment>
<dbReference type="PANTHER" id="PTHR31232">
    <property type="match status" value="1"/>
</dbReference>
<reference evidence="8 9" key="1">
    <citation type="submission" date="2024-01" db="EMBL/GenBank/DDBJ databases">
        <title>The genomes of 5 underutilized Papilionoideae crops provide insights into root nodulation and disease resistanc.</title>
        <authorList>
            <person name="Jiang F."/>
        </authorList>
    </citation>
    <scope>NUCLEOTIDE SEQUENCE [LARGE SCALE GENOMIC DNA]</scope>
    <source>
        <strain evidence="8">DUOXIRENSHENG_FW03</strain>
        <tissue evidence="8">Leaves</tissue>
    </source>
</reference>
<evidence type="ECO:0000313" key="8">
    <source>
        <dbReference type="EMBL" id="KAK7394772.1"/>
    </source>
</evidence>
<evidence type="ECO:0000256" key="6">
    <source>
        <dbReference type="RuleBase" id="RU367044"/>
    </source>
</evidence>
<proteinExistence type="inferred from homology"/>
<evidence type="ECO:0000256" key="4">
    <source>
        <dbReference type="ARBA" id="ARBA00022525"/>
    </source>
</evidence>
<accession>A0AAN9SJH1</accession>
<keyword evidence="9" id="KW-1185">Reference proteome</keyword>
<evidence type="ECO:0000256" key="5">
    <source>
        <dbReference type="ARBA" id="ARBA00022729"/>
    </source>
</evidence>
<comment type="subcellular location">
    <subcellularLocation>
        <location evidence="1 6">Secreted</location>
    </subcellularLocation>
</comment>
<keyword evidence="5" id="KW-0732">Signal</keyword>
<keyword evidence="7" id="KW-0472">Membrane</keyword>
<organism evidence="8 9">
    <name type="scientific">Psophocarpus tetragonolobus</name>
    <name type="common">Winged bean</name>
    <name type="synonym">Dolichos tetragonolobus</name>
    <dbReference type="NCBI Taxonomy" id="3891"/>
    <lineage>
        <taxon>Eukaryota</taxon>
        <taxon>Viridiplantae</taxon>
        <taxon>Streptophyta</taxon>
        <taxon>Embryophyta</taxon>
        <taxon>Tracheophyta</taxon>
        <taxon>Spermatophyta</taxon>
        <taxon>Magnoliopsida</taxon>
        <taxon>eudicotyledons</taxon>
        <taxon>Gunneridae</taxon>
        <taxon>Pentapetalae</taxon>
        <taxon>rosids</taxon>
        <taxon>fabids</taxon>
        <taxon>Fabales</taxon>
        <taxon>Fabaceae</taxon>
        <taxon>Papilionoideae</taxon>
        <taxon>50 kb inversion clade</taxon>
        <taxon>NPAAA clade</taxon>
        <taxon>indigoferoid/millettioid clade</taxon>
        <taxon>Phaseoleae</taxon>
        <taxon>Psophocarpus</taxon>
    </lineage>
</organism>
<evidence type="ECO:0000256" key="7">
    <source>
        <dbReference type="SAM" id="Phobius"/>
    </source>
</evidence>
<keyword evidence="7" id="KW-0812">Transmembrane</keyword>
<evidence type="ECO:0000256" key="3">
    <source>
        <dbReference type="ARBA" id="ARBA00022471"/>
    </source>
</evidence>
<feature type="transmembrane region" description="Helical" evidence="7">
    <location>
        <begin position="12"/>
        <end position="30"/>
    </location>
</feature>
<dbReference type="AlphaFoldDB" id="A0AAN9SJH1"/>
<dbReference type="InterPro" id="IPR010264">
    <property type="entry name" value="Self-incomp_S1"/>
</dbReference>
<sequence>MRKMCVSGKSVCILYVIVTYMLWANNAVVVDELLIQVTNTLDNGSLNLSVTCPKIASASHLILPGKYYQWLFSGDITPANQPFLCTFQWPGASHSFNMYDPSRDSDCQECNWRIAEKGPCRLRFPSKSLTCYNWI</sequence>
<protein>
    <recommendedName>
        <fullName evidence="6">S-protein homolog</fullName>
    </recommendedName>
</protein>
<evidence type="ECO:0000313" key="9">
    <source>
        <dbReference type="Proteomes" id="UP001386955"/>
    </source>
</evidence>
<dbReference type="Pfam" id="PF05938">
    <property type="entry name" value="Self-incomp_S1"/>
    <property type="match status" value="1"/>
</dbReference>
<dbReference type="Proteomes" id="UP001386955">
    <property type="component" value="Unassembled WGS sequence"/>
</dbReference>
<evidence type="ECO:0000256" key="1">
    <source>
        <dbReference type="ARBA" id="ARBA00004613"/>
    </source>
</evidence>
<gene>
    <name evidence="8" type="ORF">VNO78_15311</name>
</gene>
<keyword evidence="4 6" id="KW-0964">Secreted</keyword>
<comment type="caution">
    <text evidence="8">The sequence shown here is derived from an EMBL/GenBank/DDBJ whole genome shotgun (WGS) entry which is preliminary data.</text>
</comment>
<keyword evidence="7" id="KW-1133">Transmembrane helix</keyword>
<evidence type="ECO:0000256" key="2">
    <source>
        <dbReference type="ARBA" id="ARBA00005581"/>
    </source>
</evidence>
<dbReference type="PANTHER" id="PTHR31232:SF131">
    <property type="entry name" value="PLANT SELF-INCOMPATIBILITY PROTEIN S1 FAMILY"/>
    <property type="match status" value="1"/>
</dbReference>
<dbReference type="GO" id="GO:0005576">
    <property type="term" value="C:extracellular region"/>
    <property type="evidence" value="ECO:0007669"/>
    <property type="project" value="UniProtKB-SubCell"/>
</dbReference>
<name>A0AAN9SJH1_PSOTE</name>